<evidence type="ECO:0000256" key="1">
    <source>
        <dbReference type="ARBA" id="ARBA00012513"/>
    </source>
</evidence>
<evidence type="ECO:0000313" key="13">
    <source>
        <dbReference type="Proteomes" id="UP000775547"/>
    </source>
</evidence>
<organism evidence="12 13">
    <name type="scientific">Asterophora parasitica</name>
    <dbReference type="NCBI Taxonomy" id="117018"/>
    <lineage>
        <taxon>Eukaryota</taxon>
        <taxon>Fungi</taxon>
        <taxon>Dikarya</taxon>
        <taxon>Basidiomycota</taxon>
        <taxon>Agaricomycotina</taxon>
        <taxon>Agaricomycetes</taxon>
        <taxon>Agaricomycetidae</taxon>
        <taxon>Agaricales</taxon>
        <taxon>Tricholomatineae</taxon>
        <taxon>Lyophyllaceae</taxon>
        <taxon>Asterophora</taxon>
    </lineage>
</organism>
<comment type="similarity">
    <text evidence="10">Belongs to the protein kinase superfamily.</text>
</comment>
<dbReference type="PROSITE" id="PS00107">
    <property type="entry name" value="PROTEIN_KINASE_ATP"/>
    <property type="match status" value="1"/>
</dbReference>
<dbReference type="AlphaFoldDB" id="A0A9P7G473"/>
<proteinExistence type="inferred from homology"/>
<evidence type="ECO:0000313" key="12">
    <source>
        <dbReference type="EMBL" id="KAG5643253.1"/>
    </source>
</evidence>
<dbReference type="GO" id="GO:0000245">
    <property type="term" value="P:spliceosomal complex assembly"/>
    <property type="evidence" value="ECO:0007669"/>
    <property type="project" value="TreeGrafter"/>
</dbReference>
<keyword evidence="13" id="KW-1185">Reference proteome</keyword>
<reference evidence="12" key="1">
    <citation type="submission" date="2020-07" db="EMBL/GenBank/DDBJ databases">
        <authorList>
            <person name="Nieuwenhuis M."/>
            <person name="Van De Peppel L.J.J."/>
        </authorList>
    </citation>
    <scope>NUCLEOTIDE SEQUENCE</scope>
    <source>
        <strain evidence="12">AP01</strain>
        <tissue evidence="12">Mycelium</tissue>
    </source>
</reference>
<keyword evidence="3" id="KW-0808">Transferase</keyword>
<dbReference type="PROSITE" id="PS00108">
    <property type="entry name" value="PROTEIN_KINASE_ST"/>
    <property type="match status" value="1"/>
</dbReference>
<comment type="catalytic activity">
    <reaction evidence="8">
        <text>L-seryl-[protein] + ATP = O-phospho-L-seryl-[protein] + ADP + H(+)</text>
        <dbReference type="Rhea" id="RHEA:17989"/>
        <dbReference type="Rhea" id="RHEA-COMP:9863"/>
        <dbReference type="Rhea" id="RHEA-COMP:11604"/>
        <dbReference type="ChEBI" id="CHEBI:15378"/>
        <dbReference type="ChEBI" id="CHEBI:29999"/>
        <dbReference type="ChEBI" id="CHEBI:30616"/>
        <dbReference type="ChEBI" id="CHEBI:83421"/>
        <dbReference type="ChEBI" id="CHEBI:456216"/>
        <dbReference type="EC" id="2.7.11.1"/>
    </reaction>
</comment>
<dbReference type="InterPro" id="IPR051334">
    <property type="entry name" value="SRPK"/>
</dbReference>
<dbReference type="InterPro" id="IPR000719">
    <property type="entry name" value="Prot_kinase_dom"/>
</dbReference>
<evidence type="ECO:0000256" key="4">
    <source>
        <dbReference type="ARBA" id="ARBA00022741"/>
    </source>
</evidence>
<reference evidence="12" key="2">
    <citation type="submission" date="2021-10" db="EMBL/GenBank/DDBJ databases">
        <title>Phylogenomics reveals ancestral predisposition of the termite-cultivated fungus Termitomyces towards a domesticated lifestyle.</title>
        <authorList>
            <person name="Auxier B."/>
            <person name="Grum-Grzhimaylo A."/>
            <person name="Cardenas M.E."/>
            <person name="Lodge J.D."/>
            <person name="Laessoe T."/>
            <person name="Pedersen O."/>
            <person name="Smith M.E."/>
            <person name="Kuyper T.W."/>
            <person name="Franco-Molano E.A."/>
            <person name="Baroni T.J."/>
            <person name="Aanen D.K."/>
        </authorList>
    </citation>
    <scope>NUCLEOTIDE SEQUENCE</scope>
    <source>
        <strain evidence="12">AP01</strain>
        <tissue evidence="12">Mycelium</tissue>
    </source>
</reference>
<evidence type="ECO:0000256" key="3">
    <source>
        <dbReference type="ARBA" id="ARBA00022679"/>
    </source>
</evidence>
<evidence type="ECO:0000256" key="5">
    <source>
        <dbReference type="ARBA" id="ARBA00022777"/>
    </source>
</evidence>
<keyword evidence="2 10" id="KW-0723">Serine/threonine-protein kinase</keyword>
<keyword evidence="6 9" id="KW-0067">ATP-binding</keyword>
<evidence type="ECO:0000256" key="8">
    <source>
        <dbReference type="ARBA" id="ARBA00048679"/>
    </source>
</evidence>
<dbReference type="Gene3D" id="1.10.510.10">
    <property type="entry name" value="Transferase(Phosphotransferase) domain 1"/>
    <property type="match status" value="1"/>
</dbReference>
<evidence type="ECO:0000256" key="9">
    <source>
        <dbReference type="PROSITE-ProRule" id="PRU10141"/>
    </source>
</evidence>
<evidence type="ECO:0000256" key="6">
    <source>
        <dbReference type="ARBA" id="ARBA00022840"/>
    </source>
</evidence>
<keyword evidence="4 9" id="KW-0547">Nucleotide-binding</keyword>
<accession>A0A9P7G473</accession>
<protein>
    <recommendedName>
        <fullName evidence="1">non-specific serine/threonine protein kinase</fullName>
        <ecNumber evidence="1">2.7.11.1</ecNumber>
    </recommendedName>
</protein>
<dbReference type="Gene3D" id="3.30.200.20">
    <property type="entry name" value="Phosphorylase Kinase, domain 1"/>
    <property type="match status" value="1"/>
</dbReference>
<comment type="catalytic activity">
    <reaction evidence="7">
        <text>L-threonyl-[protein] + ATP = O-phospho-L-threonyl-[protein] + ADP + H(+)</text>
        <dbReference type="Rhea" id="RHEA:46608"/>
        <dbReference type="Rhea" id="RHEA-COMP:11060"/>
        <dbReference type="Rhea" id="RHEA-COMP:11605"/>
        <dbReference type="ChEBI" id="CHEBI:15378"/>
        <dbReference type="ChEBI" id="CHEBI:30013"/>
        <dbReference type="ChEBI" id="CHEBI:30616"/>
        <dbReference type="ChEBI" id="CHEBI:61977"/>
        <dbReference type="ChEBI" id="CHEBI:456216"/>
        <dbReference type="EC" id="2.7.11.1"/>
    </reaction>
</comment>
<dbReference type="GO" id="GO:0005524">
    <property type="term" value="F:ATP binding"/>
    <property type="evidence" value="ECO:0007669"/>
    <property type="project" value="UniProtKB-UniRule"/>
</dbReference>
<dbReference type="InterPro" id="IPR017441">
    <property type="entry name" value="Protein_kinase_ATP_BS"/>
</dbReference>
<feature type="binding site" evidence="9">
    <location>
        <position position="118"/>
    </location>
    <ligand>
        <name>ATP</name>
        <dbReference type="ChEBI" id="CHEBI:30616"/>
    </ligand>
</feature>
<dbReference type="PROSITE" id="PS50011">
    <property type="entry name" value="PROTEIN_KINASE_DOM"/>
    <property type="match status" value="1"/>
</dbReference>
<dbReference type="GO" id="GO:0050684">
    <property type="term" value="P:regulation of mRNA processing"/>
    <property type="evidence" value="ECO:0007669"/>
    <property type="project" value="TreeGrafter"/>
</dbReference>
<sequence length="285" mass="31707">MATLQILEHCTASRTSTTSTRSDTHVYSYPAHASSPPNLLRLTSDSLQPDGTVFVDLEFVEEALGLPGVDGYGWARFEFGQAIGPNNRYTIQRKLGWGMYSSTWLARDNEESKYVAVKALTGYSTELHEKGLAYWEPQALHFLGNSPPHCIPLLAQFNEVGIGEDGPHRCLVTPLYGGDVSALLKGHKGVPLRLSKLILLHILRGIAHAHSCSIVHTDLKPDNFFFEATMTTAEIEKWLEVNPPRRNPPEMSKHEMIQSAVSQPLPMISVEDAQTIKFSLYIFGY</sequence>
<name>A0A9P7G473_9AGAR</name>
<dbReference type="SUPFAM" id="SSF56112">
    <property type="entry name" value="Protein kinase-like (PK-like)"/>
    <property type="match status" value="1"/>
</dbReference>
<dbReference type="InterPro" id="IPR011009">
    <property type="entry name" value="Kinase-like_dom_sf"/>
</dbReference>
<comment type="caution">
    <text evidence="12">The sequence shown here is derived from an EMBL/GenBank/DDBJ whole genome shotgun (WGS) entry which is preliminary data.</text>
</comment>
<dbReference type="GO" id="GO:0004674">
    <property type="term" value="F:protein serine/threonine kinase activity"/>
    <property type="evidence" value="ECO:0007669"/>
    <property type="project" value="UniProtKB-KW"/>
</dbReference>
<dbReference type="EC" id="2.7.11.1" evidence="1"/>
<dbReference type="Pfam" id="PF00069">
    <property type="entry name" value="Pkinase"/>
    <property type="match status" value="1"/>
</dbReference>
<dbReference type="InterPro" id="IPR008271">
    <property type="entry name" value="Ser/Thr_kinase_AS"/>
</dbReference>
<evidence type="ECO:0000259" key="11">
    <source>
        <dbReference type="PROSITE" id="PS50011"/>
    </source>
</evidence>
<dbReference type="Proteomes" id="UP000775547">
    <property type="component" value="Unassembled WGS sequence"/>
</dbReference>
<evidence type="ECO:0000256" key="2">
    <source>
        <dbReference type="ARBA" id="ARBA00022527"/>
    </source>
</evidence>
<keyword evidence="5" id="KW-0418">Kinase</keyword>
<dbReference type="PANTHER" id="PTHR47634:SF9">
    <property type="entry name" value="PROTEIN KINASE DOMAIN-CONTAINING PROTEIN-RELATED"/>
    <property type="match status" value="1"/>
</dbReference>
<gene>
    <name evidence="12" type="ORF">DXG03_001263</name>
</gene>
<evidence type="ECO:0000256" key="10">
    <source>
        <dbReference type="RuleBase" id="RU000304"/>
    </source>
</evidence>
<dbReference type="OrthoDB" id="5979581at2759"/>
<dbReference type="PANTHER" id="PTHR47634">
    <property type="entry name" value="PROTEIN KINASE DOMAIN-CONTAINING PROTEIN-RELATED"/>
    <property type="match status" value="1"/>
</dbReference>
<dbReference type="SMART" id="SM00220">
    <property type="entry name" value="S_TKc"/>
    <property type="match status" value="1"/>
</dbReference>
<feature type="domain" description="Protein kinase" evidence="11">
    <location>
        <begin position="89"/>
        <end position="285"/>
    </location>
</feature>
<evidence type="ECO:0000256" key="7">
    <source>
        <dbReference type="ARBA" id="ARBA00047899"/>
    </source>
</evidence>
<dbReference type="EMBL" id="JABCKV010000124">
    <property type="protein sequence ID" value="KAG5643253.1"/>
    <property type="molecule type" value="Genomic_DNA"/>
</dbReference>